<reference evidence="2 3" key="1">
    <citation type="submission" date="2016-11" db="EMBL/GenBank/DDBJ databases">
        <authorList>
            <person name="Jaros S."/>
            <person name="Januszkiewicz K."/>
            <person name="Wedrychowicz H."/>
        </authorList>
    </citation>
    <scope>NUCLEOTIDE SEQUENCE [LARGE SCALE GENOMIC DNA]</scope>
    <source>
        <strain evidence="2 3">DSM 19022</strain>
    </source>
</reference>
<name>A0A1M6I8R1_9FIRM</name>
<evidence type="ECO:0000259" key="1">
    <source>
        <dbReference type="Pfam" id="PF01996"/>
    </source>
</evidence>
<dbReference type="Pfam" id="PF01996">
    <property type="entry name" value="F420_ligase"/>
    <property type="match status" value="1"/>
</dbReference>
<dbReference type="OrthoDB" id="9763290at2"/>
<proteinExistence type="predicted"/>
<dbReference type="Gene3D" id="3.30.1330.100">
    <property type="entry name" value="CofE-like"/>
    <property type="match status" value="1"/>
</dbReference>
<dbReference type="EMBL" id="FQZS01000028">
    <property type="protein sequence ID" value="SHJ30870.1"/>
    <property type="molecule type" value="Genomic_DNA"/>
</dbReference>
<feature type="domain" description="Coenzyme F420:L-glutamate ligase-like" evidence="1">
    <location>
        <begin position="26"/>
        <end position="182"/>
    </location>
</feature>
<keyword evidence="2" id="KW-0436">Ligase</keyword>
<organism evidence="2 3">
    <name type="scientific">Lutispora thermophila DSM 19022</name>
    <dbReference type="NCBI Taxonomy" id="1122184"/>
    <lineage>
        <taxon>Bacteria</taxon>
        <taxon>Bacillati</taxon>
        <taxon>Bacillota</taxon>
        <taxon>Clostridia</taxon>
        <taxon>Lutisporales</taxon>
        <taxon>Lutisporaceae</taxon>
        <taxon>Lutispora</taxon>
    </lineage>
</organism>
<evidence type="ECO:0000313" key="2">
    <source>
        <dbReference type="EMBL" id="SHJ30870.1"/>
    </source>
</evidence>
<sequence>MSEDKKKKEKQPIIEYNNKKYLRIPVKTHVIVKDDNIVDVVKKYTQEILTEDDIVFISEKAVAITQGRAYPLEEIKPRPLAKFLSRFVTKTPAGIGLGIPETMEMALRECGVIRILFAAAVSFFGKLIGRRGDFYRIAGYKASSIDGPTPNTLPPYNRYVVLGPENPDKVAKEISQSIKAQVAIVDINDLGGNILGTSEETMDRKSLLGILRDNPLGQCSEQTPIGIIRRIEA</sequence>
<dbReference type="RefSeq" id="WP_073027357.1">
    <property type="nucleotide sequence ID" value="NZ_FQZS01000028.1"/>
</dbReference>
<dbReference type="SUPFAM" id="SSF144010">
    <property type="entry name" value="CofE-like"/>
    <property type="match status" value="1"/>
</dbReference>
<accession>A0A1M6I8R1</accession>
<dbReference type="GO" id="GO:0016874">
    <property type="term" value="F:ligase activity"/>
    <property type="evidence" value="ECO:0007669"/>
    <property type="project" value="UniProtKB-KW"/>
</dbReference>
<protein>
    <submittedName>
        <fullName evidence="2">F420-0:Gamma-glutamyl ligase</fullName>
    </submittedName>
</protein>
<dbReference type="AlphaFoldDB" id="A0A1M6I8R1"/>
<dbReference type="InterPro" id="IPR002847">
    <property type="entry name" value="F420-0_gamma-glut_ligase-dom"/>
</dbReference>
<dbReference type="STRING" id="1122184.SAMN02745176_03135"/>
<keyword evidence="3" id="KW-1185">Reference proteome</keyword>
<dbReference type="Proteomes" id="UP000184442">
    <property type="component" value="Unassembled WGS sequence"/>
</dbReference>
<gene>
    <name evidence="2" type="ORF">SAMN02745176_03135</name>
</gene>
<evidence type="ECO:0000313" key="3">
    <source>
        <dbReference type="Proteomes" id="UP000184442"/>
    </source>
</evidence>